<dbReference type="EMBL" id="BMAV01026648">
    <property type="protein sequence ID" value="GFS52185.1"/>
    <property type="molecule type" value="Genomic_DNA"/>
</dbReference>
<feature type="coiled-coil region" evidence="1">
    <location>
        <begin position="76"/>
        <end position="108"/>
    </location>
</feature>
<reference evidence="2" key="1">
    <citation type="submission" date="2020-08" db="EMBL/GenBank/DDBJ databases">
        <title>Multicomponent nature underlies the extraordinary mechanical properties of spider dragline silk.</title>
        <authorList>
            <person name="Kono N."/>
            <person name="Nakamura H."/>
            <person name="Mori M."/>
            <person name="Yoshida Y."/>
            <person name="Ohtoshi R."/>
            <person name="Malay A.D."/>
            <person name="Moran D.A.P."/>
            <person name="Tomita M."/>
            <person name="Numata K."/>
            <person name="Arakawa K."/>
        </authorList>
    </citation>
    <scope>NUCLEOTIDE SEQUENCE</scope>
</reference>
<name>A0A8X6IMH4_9ARAC</name>
<proteinExistence type="predicted"/>
<organism evidence="2 3">
    <name type="scientific">Trichonephila inaurata madagascariensis</name>
    <dbReference type="NCBI Taxonomy" id="2747483"/>
    <lineage>
        <taxon>Eukaryota</taxon>
        <taxon>Metazoa</taxon>
        <taxon>Ecdysozoa</taxon>
        <taxon>Arthropoda</taxon>
        <taxon>Chelicerata</taxon>
        <taxon>Arachnida</taxon>
        <taxon>Araneae</taxon>
        <taxon>Araneomorphae</taxon>
        <taxon>Entelegynae</taxon>
        <taxon>Araneoidea</taxon>
        <taxon>Nephilidae</taxon>
        <taxon>Trichonephila</taxon>
        <taxon>Trichonephila inaurata</taxon>
    </lineage>
</organism>
<dbReference type="Proteomes" id="UP000886998">
    <property type="component" value="Unassembled WGS sequence"/>
</dbReference>
<keyword evidence="2" id="KW-0378">Hydrolase</keyword>
<accession>A0A8X6IMH4</accession>
<protein>
    <submittedName>
        <fullName evidence="2">ATP-dependent DNA helicase</fullName>
    </submittedName>
</protein>
<keyword evidence="1" id="KW-0175">Coiled coil</keyword>
<evidence type="ECO:0000313" key="3">
    <source>
        <dbReference type="Proteomes" id="UP000886998"/>
    </source>
</evidence>
<keyword evidence="3" id="KW-1185">Reference proteome</keyword>
<evidence type="ECO:0000313" key="2">
    <source>
        <dbReference type="EMBL" id="GFS52185.1"/>
    </source>
</evidence>
<gene>
    <name evidence="2" type="primary">HaOG205669</name>
    <name evidence="2" type="ORF">TNIN_88131</name>
</gene>
<dbReference type="AlphaFoldDB" id="A0A8X6IMH4"/>
<dbReference type="OrthoDB" id="6434220at2759"/>
<evidence type="ECO:0000256" key="1">
    <source>
        <dbReference type="SAM" id="Coils"/>
    </source>
</evidence>
<sequence>MVIRNVPAVVHVPYFVAVSDPENYYYSLLLQYVLYRNESELIVDYDTAKESFLARESYFRATNARLEIFKERDRQLENAFNQVHAFEVLNQEAQQENFEEELEMAEQST</sequence>
<keyword evidence="2" id="KW-0547">Nucleotide-binding</keyword>
<dbReference type="GO" id="GO:0004386">
    <property type="term" value="F:helicase activity"/>
    <property type="evidence" value="ECO:0007669"/>
    <property type="project" value="UniProtKB-KW"/>
</dbReference>
<keyword evidence="2" id="KW-0067">ATP-binding</keyword>
<comment type="caution">
    <text evidence="2">The sequence shown here is derived from an EMBL/GenBank/DDBJ whole genome shotgun (WGS) entry which is preliminary data.</text>
</comment>
<keyword evidence="2" id="KW-0347">Helicase</keyword>